<geneLocation type="plasmid" evidence="2">
    <name>pjcm18538 dna</name>
</geneLocation>
<sequence length="143" mass="16364">MSDDFPSDVRLVVEPILSERGFVLDEIQDGTDDGGRLLSVVYFRSADCKIQIYESAREGETNCMIAPLDAPNEFGLRSTSKKWQFLTRFVKRSDLPLEGRLKMARQEYESYDNPLEWVKACIEAHFDTAHDAMLNMQRPPQSA</sequence>
<proteinExistence type="predicted"/>
<dbReference type="Proteomes" id="UP000467428">
    <property type="component" value="Chromosome"/>
</dbReference>
<reference evidence="1 2" key="1">
    <citation type="journal article" date="2019" name="Emerg. Microbes Infect.">
        <title>Comprehensive subspecies identification of 175 nontuberculous mycobacteria species based on 7547 genomic profiles.</title>
        <authorList>
            <person name="Matsumoto Y."/>
            <person name="Kinjo T."/>
            <person name="Motooka D."/>
            <person name="Nabeya D."/>
            <person name="Jung N."/>
            <person name="Uechi K."/>
            <person name="Horii T."/>
            <person name="Iida T."/>
            <person name="Fujita J."/>
            <person name="Nakamura S."/>
        </authorList>
    </citation>
    <scope>NUCLEOTIDE SEQUENCE [LARGE SCALE GENOMIC DNA]</scope>
    <source>
        <strain evidence="1 2">JCM 18538</strain>
    </source>
</reference>
<keyword evidence="2" id="KW-1185">Reference proteome</keyword>
<accession>A0A7I7RWQ5</accession>
<name>A0A7I7RWQ5_9MYCO</name>
<protein>
    <submittedName>
        <fullName evidence="1">Uncharacterized protein</fullName>
    </submittedName>
</protein>
<dbReference type="EMBL" id="AP022593">
    <property type="protein sequence ID" value="BBY48933.1"/>
    <property type="molecule type" value="Genomic_DNA"/>
</dbReference>
<evidence type="ECO:0000313" key="2">
    <source>
        <dbReference type="Proteomes" id="UP000467428"/>
    </source>
</evidence>
<dbReference type="KEGG" id="marz:MARA_24010"/>
<dbReference type="AlphaFoldDB" id="A0A7I7RWQ5"/>
<organism evidence="1 2">
    <name type="scientific">Mycolicibacterium arabiense</name>
    <dbReference type="NCBI Taxonomy" id="1286181"/>
    <lineage>
        <taxon>Bacteria</taxon>
        <taxon>Bacillati</taxon>
        <taxon>Actinomycetota</taxon>
        <taxon>Actinomycetes</taxon>
        <taxon>Mycobacteriales</taxon>
        <taxon>Mycobacteriaceae</taxon>
        <taxon>Mycolicibacterium</taxon>
    </lineage>
</organism>
<gene>
    <name evidence="1" type="ORF">MARA_24010</name>
</gene>
<dbReference type="RefSeq" id="WP_163918645.1">
    <property type="nucleotide sequence ID" value="NZ_AP022593.1"/>
</dbReference>
<evidence type="ECO:0000313" key="1">
    <source>
        <dbReference type="EMBL" id="BBY48933.1"/>
    </source>
</evidence>